<dbReference type="RefSeq" id="WP_279650918.1">
    <property type="nucleotide sequence ID" value="NZ_CP122539.1"/>
</dbReference>
<keyword evidence="1" id="KW-0472">Membrane</keyword>
<protein>
    <submittedName>
        <fullName evidence="2">Uncharacterized protein</fullName>
    </submittedName>
</protein>
<dbReference type="EMBL" id="CP122539">
    <property type="protein sequence ID" value="WGH75026.1"/>
    <property type="molecule type" value="Genomic_DNA"/>
</dbReference>
<keyword evidence="1" id="KW-0812">Transmembrane</keyword>
<evidence type="ECO:0000256" key="1">
    <source>
        <dbReference type="SAM" id="Phobius"/>
    </source>
</evidence>
<keyword evidence="1" id="KW-1133">Transmembrane helix</keyword>
<reference evidence="2 3" key="1">
    <citation type="submission" date="2023-04" db="EMBL/GenBank/DDBJ databases">
        <title>Tenacibaculum tangerinum sp. nov., isolated from sea tidal flat of South Korea.</title>
        <authorList>
            <person name="Lee S.H."/>
            <person name="Kim J.-J."/>
        </authorList>
    </citation>
    <scope>NUCLEOTIDE SEQUENCE [LARGE SCALE GENOMIC DNA]</scope>
    <source>
        <strain evidence="2 3">GRR-S3-23</strain>
    </source>
</reference>
<sequence>MENILKNKDKRSNYFLTLSLISVLLILIRLVALYTLDENNEIVKVLFLFIDSMFISLLTTILLSWLYYKIGRINNKESFKLIKGEKEIGKKFHKERKETRFWGFNGGIGRYSRFKTLPLLHYISKKKNKTINVELVIINPNNPDLCQKYADYKNKFKPDGDKNWNKELVRKNIFATILKSVFYENPIDNFKVNIFVKDYFSVSRYDINYDMLIISNINQSIPIIEITKESHLYMPYFEDFVQTKNQATQIIFSKDISLPCILKYVTKNEAIRFFDNIANLKSPLESEIDEILKIIENDYDIHPTTYKPKN</sequence>
<dbReference type="Proteomes" id="UP001232001">
    <property type="component" value="Chromosome"/>
</dbReference>
<proteinExistence type="predicted"/>
<feature type="transmembrane region" description="Helical" evidence="1">
    <location>
        <begin position="46"/>
        <end position="68"/>
    </location>
</feature>
<name>A0ABY8L0N4_9FLAO</name>
<feature type="transmembrane region" description="Helical" evidence="1">
    <location>
        <begin position="12"/>
        <end position="34"/>
    </location>
</feature>
<organism evidence="2 3">
    <name type="scientific">Tenacibaculum tangerinum</name>
    <dbReference type="NCBI Taxonomy" id="3038772"/>
    <lineage>
        <taxon>Bacteria</taxon>
        <taxon>Pseudomonadati</taxon>
        <taxon>Bacteroidota</taxon>
        <taxon>Flavobacteriia</taxon>
        <taxon>Flavobacteriales</taxon>
        <taxon>Flavobacteriaceae</taxon>
        <taxon>Tenacibaculum</taxon>
    </lineage>
</organism>
<keyword evidence="3" id="KW-1185">Reference proteome</keyword>
<evidence type="ECO:0000313" key="2">
    <source>
        <dbReference type="EMBL" id="WGH75026.1"/>
    </source>
</evidence>
<accession>A0ABY8L0N4</accession>
<evidence type="ECO:0000313" key="3">
    <source>
        <dbReference type="Proteomes" id="UP001232001"/>
    </source>
</evidence>
<gene>
    <name evidence="2" type="ORF">P8625_13230</name>
</gene>